<dbReference type="PROSITE" id="PS51737">
    <property type="entry name" value="RECOMBINASE_DNA_BIND"/>
    <property type="match status" value="1"/>
</dbReference>
<dbReference type="AlphaFoldDB" id="A0AAW7TM98"/>
<dbReference type="SMART" id="SM00857">
    <property type="entry name" value="Resolvase"/>
    <property type="match status" value="1"/>
</dbReference>
<accession>A0AAW7TM98</accession>
<dbReference type="PROSITE" id="PS51736">
    <property type="entry name" value="RECOMBINASES_3"/>
    <property type="match status" value="1"/>
</dbReference>
<dbReference type="InterPro" id="IPR006119">
    <property type="entry name" value="Resolv_N"/>
</dbReference>
<dbReference type="PANTHER" id="PTHR30461:SF23">
    <property type="entry name" value="DNA RECOMBINASE-RELATED"/>
    <property type="match status" value="1"/>
</dbReference>
<proteinExistence type="predicted"/>
<dbReference type="Gene3D" id="3.90.1750.20">
    <property type="entry name" value="Putative Large Serine Recombinase, Chain B, Domain 2"/>
    <property type="match status" value="1"/>
</dbReference>
<dbReference type="Proteomes" id="UP001176117">
    <property type="component" value="Unassembled WGS sequence"/>
</dbReference>
<dbReference type="InterPro" id="IPR038109">
    <property type="entry name" value="DNA_bind_recomb_sf"/>
</dbReference>
<comment type="caution">
    <text evidence="3">The sequence shown here is derived from an EMBL/GenBank/DDBJ whole genome shotgun (WGS) entry which is preliminary data.</text>
</comment>
<dbReference type="InterPro" id="IPR011109">
    <property type="entry name" value="DNA_bind_recombinase_dom"/>
</dbReference>
<dbReference type="Pfam" id="PF07508">
    <property type="entry name" value="Recombinase"/>
    <property type="match status" value="1"/>
</dbReference>
<dbReference type="PANTHER" id="PTHR30461">
    <property type="entry name" value="DNA-INVERTASE FROM LAMBDOID PROPHAGE"/>
    <property type="match status" value="1"/>
</dbReference>
<dbReference type="InterPro" id="IPR050639">
    <property type="entry name" value="SSR_resolvase"/>
</dbReference>
<evidence type="ECO:0000259" key="2">
    <source>
        <dbReference type="PROSITE" id="PS51737"/>
    </source>
</evidence>
<dbReference type="EMBL" id="JAMOGB010000020">
    <property type="protein sequence ID" value="MDO0878793.1"/>
    <property type="molecule type" value="Genomic_DNA"/>
</dbReference>
<keyword evidence="4" id="KW-1185">Reference proteome</keyword>
<reference evidence="3" key="1">
    <citation type="submission" date="2022-05" db="EMBL/GenBank/DDBJ databases">
        <title>Genome-based reclassification of Anoxybacillus salavatliensis Cihan et al. as a later heterotypic synonym of Anoxybacillus gonensis Belduz et al. 2003.</title>
        <authorList>
            <person name="Inan Bektas K."/>
            <person name="Guler H.I."/>
            <person name="Belduz A.O."/>
            <person name="Canakci S."/>
        </authorList>
    </citation>
    <scope>NUCLEOTIDE SEQUENCE</scope>
    <source>
        <strain evidence="3">NCIMB 13933</strain>
    </source>
</reference>
<dbReference type="RefSeq" id="WP_035067962.1">
    <property type="nucleotide sequence ID" value="NZ_JAMOGB010000020.1"/>
</dbReference>
<dbReference type="SUPFAM" id="SSF53041">
    <property type="entry name" value="Resolvase-like"/>
    <property type="match status" value="1"/>
</dbReference>
<dbReference type="InterPro" id="IPR036162">
    <property type="entry name" value="Resolvase-like_N_sf"/>
</dbReference>
<feature type="domain" description="Resolvase/invertase-type recombinase catalytic" evidence="1">
    <location>
        <begin position="8"/>
        <end position="157"/>
    </location>
</feature>
<evidence type="ECO:0000313" key="4">
    <source>
        <dbReference type="Proteomes" id="UP001176117"/>
    </source>
</evidence>
<organism evidence="3 4">
    <name type="scientific">Anoxybacillus gonensis</name>
    <dbReference type="NCBI Taxonomy" id="198467"/>
    <lineage>
        <taxon>Bacteria</taxon>
        <taxon>Bacillati</taxon>
        <taxon>Bacillota</taxon>
        <taxon>Bacilli</taxon>
        <taxon>Bacillales</taxon>
        <taxon>Anoxybacillaceae</taxon>
        <taxon>Anoxybacillus</taxon>
    </lineage>
</organism>
<evidence type="ECO:0000313" key="3">
    <source>
        <dbReference type="EMBL" id="MDO0878793.1"/>
    </source>
</evidence>
<gene>
    <name evidence="3" type="ORF">NBU54_14095</name>
</gene>
<evidence type="ECO:0000259" key="1">
    <source>
        <dbReference type="PROSITE" id="PS51736"/>
    </source>
</evidence>
<sequence>MVRVEIKKVVGYARISSDSQIENTSIAEQKERIEAYAKSQGWKLERIFVDEGFTGSIDDRDGYKEMLEYIKKPDNEVSAIIVVKADRIHRSLKNLLILIEDVLEPNGIAFISVSERFDTSTPQGMLFLQMIGGFAEFERSIINERTKGGRLATAKKNKYAGGQVPYGYEVIKGEIQVVDSQALVVKRIFQEFIDGSSYYKIAKMLNKEGIPTKTGKNWTPQTVKNVINTETYTGFNTYNGEKEKNGIKQKGVFPRIISRQMWNKAQSRLKEGDNK</sequence>
<dbReference type="GO" id="GO:0003677">
    <property type="term" value="F:DNA binding"/>
    <property type="evidence" value="ECO:0007669"/>
    <property type="project" value="InterPro"/>
</dbReference>
<feature type="domain" description="Recombinase" evidence="2">
    <location>
        <begin position="165"/>
        <end position="275"/>
    </location>
</feature>
<name>A0AAW7TM98_9BACL</name>
<dbReference type="Pfam" id="PF00239">
    <property type="entry name" value="Resolvase"/>
    <property type="match status" value="1"/>
</dbReference>
<dbReference type="Gene3D" id="3.40.50.1390">
    <property type="entry name" value="Resolvase, N-terminal catalytic domain"/>
    <property type="match status" value="1"/>
</dbReference>
<protein>
    <submittedName>
        <fullName evidence="3">Recombinase family protein</fullName>
    </submittedName>
</protein>
<dbReference type="CDD" id="cd03768">
    <property type="entry name" value="SR_ResInv"/>
    <property type="match status" value="1"/>
</dbReference>
<dbReference type="GO" id="GO:0000150">
    <property type="term" value="F:DNA strand exchange activity"/>
    <property type="evidence" value="ECO:0007669"/>
    <property type="project" value="InterPro"/>
</dbReference>